<proteinExistence type="predicted"/>
<dbReference type="Proteomes" id="UP001177670">
    <property type="component" value="Unassembled WGS sequence"/>
</dbReference>
<evidence type="ECO:0000313" key="1">
    <source>
        <dbReference type="EMBL" id="KAK1125548.1"/>
    </source>
</evidence>
<protein>
    <submittedName>
        <fullName evidence="1">Uncharacterized protein</fullName>
    </submittedName>
</protein>
<comment type="caution">
    <text evidence="1">The sequence shown here is derived from an EMBL/GenBank/DDBJ whole genome shotgun (WGS) entry which is preliminary data.</text>
</comment>
<reference evidence="1" key="1">
    <citation type="submission" date="2021-10" db="EMBL/GenBank/DDBJ databases">
        <title>Melipona bicolor Genome sequencing and assembly.</title>
        <authorList>
            <person name="Araujo N.S."/>
            <person name="Arias M.C."/>
        </authorList>
    </citation>
    <scope>NUCLEOTIDE SEQUENCE</scope>
    <source>
        <strain evidence="1">USP_2M_L1-L4_2017</strain>
        <tissue evidence="1">Whole body</tissue>
    </source>
</reference>
<gene>
    <name evidence="1" type="ORF">K0M31_005907</name>
</gene>
<dbReference type="EMBL" id="JAHYIQ010000016">
    <property type="protein sequence ID" value="KAK1125548.1"/>
    <property type="molecule type" value="Genomic_DNA"/>
</dbReference>
<keyword evidence="2" id="KW-1185">Reference proteome</keyword>
<organism evidence="1 2">
    <name type="scientific">Melipona bicolor</name>
    <dbReference type="NCBI Taxonomy" id="60889"/>
    <lineage>
        <taxon>Eukaryota</taxon>
        <taxon>Metazoa</taxon>
        <taxon>Ecdysozoa</taxon>
        <taxon>Arthropoda</taxon>
        <taxon>Hexapoda</taxon>
        <taxon>Insecta</taxon>
        <taxon>Pterygota</taxon>
        <taxon>Neoptera</taxon>
        <taxon>Endopterygota</taxon>
        <taxon>Hymenoptera</taxon>
        <taxon>Apocrita</taxon>
        <taxon>Aculeata</taxon>
        <taxon>Apoidea</taxon>
        <taxon>Anthophila</taxon>
        <taxon>Apidae</taxon>
        <taxon>Melipona</taxon>
    </lineage>
</organism>
<evidence type="ECO:0000313" key="2">
    <source>
        <dbReference type="Proteomes" id="UP001177670"/>
    </source>
</evidence>
<dbReference type="AlphaFoldDB" id="A0AA40KM49"/>
<sequence>MVIYDHSVRWITPIRIIESLDYICQDREILRLRLAGSWNRRTTSIRITWLLDHAFGPGAGSSSALKL</sequence>
<accession>A0AA40KM49</accession>
<name>A0AA40KM49_9HYME</name>